<feature type="compositionally biased region" description="Basic residues" evidence="1">
    <location>
        <begin position="60"/>
        <end position="69"/>
    </location>
</feature>
<feature type="region of interest" description="Disordered" evidence="1">
    <location>
        <begin position="251"/>
        <end position="282"/>
    </location>
</feature>
<reference evidence="3" key="1">
    <citation type="journal article" date="2015" name="Nat. Plants">
        <title>Genome expansion of Arabis alpina linked with retrotransposition and reduced symmetric DNA methylation.</title>
        <authorList>
            <person name="Willing E.M."/>
            <person name="Rawat V."/>
            <person name="Mandakova T."/>
            <person name="Maumus F."/>
            <person name="James G.V."/>
            <person name="Nordstroem K.J."/>
            <person name="Becker C."/>
            <person name="Warthmann N."/>
            <person name="Chica C."/>
            <person name="Szarzynska B."/>
            <person name="Zytnicki M."/>
            <person name="Albani M.C."/>
            <person name="Kiefer C."/>
            <person name="Bergonzi S."/>
            <person name="Castaings L."/>
            <person name="Mateos J.L."/>
            <person name="Berns M.C."/>
            <person name="Bujdoso N."/>
            <person name="Piofczyk T."/>
            <person name="de Lorenzo L."/>
            <person name="Barrero-Sicilia C."/>
            <person name="Mateos I."/>
            <person name="Piednoel M."/>
            <person name="Hagmann J."/>
            <person name="Chen-Min-Tao R."/>
            <person name="Iglesias-Fernandez R."/>
            <person name="Schuster S.C."/>
            <person name="Alonso-Blanco C."/>
            <person name="Roudier F."/>
            <person name="Carbonero P."/>
            <person name="Paz-Ares J."/>
            <person name="Davis S.J."/>
            <person name="Pecinka A."/>
            <person name="Quesneville H."/>
            <person name="Colot V."/>
            <person name="Lysak M.A."/>
            <person name="Weigel D."/>
            <person name="Coupland G."/>
            <person name="Schneeberger K."/>
        </authorList>
    </citation>
    <scope>NUCLEOTIDE SEQUENCE [LARGE SCALE GENOMIC DNA]</scope>
    <source>
        <strain evidence="3">cv. Pajares</strain>
    </source>
</reference>
<name>A0A087GH74_ARAAL</name>
<dbReference type="Gramene" id="KFK29226">
    <property type="protein sequence ID" value="KFK29226"/>
    <property type="gene ID" value="AALP_AA7G106100"/>
</dbReference>
<evidence type="ECO:0000256" key="1">
    <source>
        <dbReference type="SAM" id="MobiDB-lite"/>
    </source>
</evidence>
<feature type="compositionally biased region" description="Acidic residues" evidence="1">
    <location>
        <begin position="46"/>
        <end position="56"/>
    </location>
</feature>
<dbReference type="EMBL" id="CM002875">
    <property type="protein sequence ID" value="KFK29226.1"/>
    <property type="molecule type" value="Genomic_DNA"/>
</dbReference>
<accession>A0A087GH74</accession>
<feature type="compositionally biased region" description="Acidic residues" evidence="1">
    <location>
        <begin position="129"/>
        <end position="140"/>
    </location>
</feature>
<gene>
    <name evidence="2" type="ordered locus">AALP_Aa7g106100</name>
</gene>
<sequence length="339" mass="37870">MIRDILGGCLDEDFWELNALVSKKKKSTAKDDSPVSKKKKTKAEVEESEGEDEDDSPVEKKKKMKKSKAKVFVEESEDEDDSPVEKKDKKKSKAKVLVEESEDEDDSPVEKKEKKKEKRGKRKIRSDTSGDEDSEEECDMDIPLKNIPKLKKKKETKEGDIGEVLKLLQRMVGTIAKFDTRLTSLEGKGNASKVVVDEQSKTGVSGDASVEDDLSKRVVFKEKEPTAAKMKEGAECVKIYDLTKDAIADAGKKKEGSDSDFVTPSRPRKSMHYAYSSSSDDEDDVRAKEINTALDKVLGHSGTIQIMAGIEASPVVYNPFELVDQHKEARLVEFVKKDL</sequence>
<evidence type="ECO:0000313" key="3">
    <source>
        <dbReference type="Proteomes" id="UP000029120"/>
    </source>
</evidence>
<dbReference type="AlphaFoldDB" id="A0A087GH74"/>
<feature type="compositionally biased region" description="Basic residues" evidence="1">
    <location>
        <begin position="113"/>
        <end position="124"/>
    </location>
</feature>
<feature type="region of interest" description="Disordered" evidence="1">
    <location>
        <begin position="22"/>
        <end position="156"/>
    </location>
</feature>
<protein>
    <submittedName>
        <fullName evidence="2">Uncharacterized protein</fullName>
    </submittedName>
</protein>
<evidence type="ECO:0000313" key="2">
    <source>
        <dbReference type="EMBL" id="KFK29226.1"/>
    </source>
</evidence>
<proteinExistence type="predicted"/>
<dbReference type="Proteomes" id="UP000029120">
    <property type="component" value="Chromosome 7"/>
</dbReference>
<organism evidence="2 3">
    <name type="scientific">Arabis alpina</name>
    <name type="common">Alpine rock-cress</name>
    <dbReference type="NCBI Taxonomy" id="50452"/>
    <lineage>
        <taxon>Eukaryota</taxon>
        <taxon>Viridiplantae</taxon>
        <taxon>Streptophyta</taxon>
        <taxon>Embryophyta</taxon>
        <taxon>Tracheophyta</taxon>
        <taxon>Spermatophyta</taxon>
        <taxon>Magnoliopsida</taxon>
        <taxon>eudicotyledons</taxon>
        <taxon>Gunneridae</taxon>
        <taxon>Pentapetalae</taxon>
        <taxon>rosids</taxon>
        <taxon>malvids</taxon>
        <taxon>Brassicales</taxon>
        <taxon>Brassicaceae</taxon>
        <taxon>Arabideae</taxon>
        <taxon>Arabis</taxon>
    </lineage>
</organism>
<keyword evidence="3" id="KW-1185">Reference proteome</keyword>